<dbReference type="InterPro" id="IPR007300">
    <property type="entry name" value="CidB/LrgB"/>
</dbReference>
<comment type="caution">
    <text evidence="6">The sequence shown here is derived from an EMBL/GenBank/DDBJ whole genome shotgun (WGS) entry which is preliminary data.</text>
</comment>
<dbReference type="PANTHER" id="PTHR30249">
    <property type="entry name" value="PUTATIVE SEROTONIN TRANSPORTER"/>
    <property type="match status" value="1"/>
</dbReference>
<keyword evidence="7" id="KW-1185">Reference proteome</keyword>
<dbReference type="Proteomes" id="UP000295724">
    <property type="component" value="Unassembled WGS sequence"/>
</dbReference>
<sequence>MNELIQSAVVLFHGNPLLGLVLTLLVFYLAQAMYHKFNATPLLHPVLLSIVVIIGLLLLLEIDYSTYMSGGQLIHFFLGPATVALAWPLHQNFKAIKAMWLPVLVAVIAGVLVAATSAIYLARWLGADVVTQLSLAPKSVTTPVAIAVVEKIGGLPALTAGFVIVTGVVGAMLGSLVFKWMGIDDQKVKGIAMGVSAHGVGTARAWQINQTMGAYAGLAMGVAALLIAFILPPWLQLLGLW</sequence>
<keyword evidence="3 5" id="KW-1133">Transmembrane helix</keyword>
<keyword evidence="6" id="KW-0378">Hydrolase</keyword>
<gene>
    <name evidence="6" type="ORF">C8D91_0298</name>
</gene>
<feature type="transmembrane region" description="Helical" evidence="5">
    <location>
        <begin position="101"/>
        <end position="122"/>
    </location>
</feature>
<feature type="transmembrane region" description="Helical" evidence="5">
    <location>
        <begin position="157"/>
        <end position="178"/>
    </location>
</feature>
<evidence type="ECO:0000256" key="1">
    <source>
        <dbReference type="ARBA" id="ARBA00004141"/>
    </source>
</evidence>
<keyword evidence="4 5" id="KW-0472">Membrane</keyword>
<keyword evidence="2 5" id="KW-0812">Transmembrane</keyword>
<dbReference type="RefSeq" id="WP_099017919.1">
    <property type="nucleotide sequence ID" value="NZ_NIHB01000001.1"/>
</dbReference>
<accession>A0A4R6XYV4</accession>
<dbReference type="Pfam" id="PF04172">
    <property type="entry name" value="LrgB"/>
    <property type="match status" value="1"/>
</dbReference>
<protein>
    <submittedName>
        <fullName evidence="6">Putative murein hydrolase (TIGR00659 family)</fullName>
    </submittedName>
</protein>
<dbReference type="PANTHER" id="PTHR30249:SF0">
    <property type="entry name" value="PLASTIDAL GLYCOLATE_GLYCERATE TRANSLOCATOR 1, CHLOROPLASTIC"/>
    <property type="match status" value="1"/>
</dbReference>
<evidence type="ECO:0000256" key="3">
    <source>
        <dbReference type="ARBA" id="ARBA00022989"/>
    </source>
</evidence>
<dbReference type="EMBL" id="SNZB01000001">
    <property type="protein sequence ID" value="TDR23437.1"/>
    <property type="molecule type" value="Genomic_DNA"/>
</dbReference>
<evidence type="ECO:0000313" key="6">
    <source>
        <dbReference type="EMBL" id="TDR23437.1"/>
    </source>
</evidence>
<feature type="transmembrane region" description="Helical" evidence="5">
    <location>
        <begin position="214"/>
        <end position="235"/>
    </location>
</feature>
<evidence type="ECO:0000256" key="2">
    <source>
        <dbReference type="ARBA" id="ARBA00022692"/>
    </source>
</evidence>
<dbReference type="AlphaFoldDB" id="A0A4R6XYV4"/>
<evidence type="ECO:0000256" key="5">
    <source>
        <dbReference type="SAM" id="Phobius"/>
    </source>
</evidence>
<feature type="transmembrane region" description="Helical" evidence="5">
    <location>
        <begin position="12"/>
        <end position="30"/>
    </location>
</feature>
<comment type="subcellular location">
    <subcellularLocation>
        <location evidence="1">Membrane</location>
        <topology evidence="1">Multi-pass membrane protein</topology>
    </subcellularLocation>
</comment>
<proteinExistence type="predicted"/>
<evidence type="ECO:0000313" key="7">
    <source>
        <dbReference type="Proteomes" id="UP000295724"/>
    </source>
</evidence>
<dbReference type="OrthoDB" id="9811701at2"/>
<evidence type="ECO:0000256" key="4">
    <source>
        <dbReference type="ARBA" id="ARBA00023136"/>
    </source>
</evidence>
<reference evidence="6 7" key="1">
    <citation type="submission" date="2019-03" db="EMBL/GenBank/DDBJ databases">
        <title>Genomic Encyclopedia of Type Strains, Phase IV (KMG-IV): sequencing the most valuable type-strain genomes for metagenomic binning, comparative biology and taxonomic classification.</title>
        <authorList>
            <person name="Goeker M."/>
        </authorList>
    </citation>
    <scope>NUCLEOTIDE SEQUENCE [LARGE SCALE GENOMIC DNA]</scope>
    <source>
        <strain evidence="6 7">DSM 25488</strain>
    </source>
</reference>
<dbReference type="GO" id="GO:0016020">
    <property type="term" value="C:membrane"/>
    <property type="evidence" value="ECO:0007669"/>
    <property type="project" value="UniProtKB-SubCell"/>
</dbReference>
<name>A0A4R6XYV4_9GAMM</name>
<organism evidence="6 7">
    <name type="scientific">Marinicella litoralis</name>
    <dbReference type="NCBI Taxonomy" id="644220"/>
    <lineage>
        <taxon>Bacteria</taxon>
        <taxon>Pseudomonadati</taxon>
        <taxon>Pseudomonadota</taxon>
        <taxon>Gammaproteobacteria</taxon>
        <taxon>Lysobacterales</taxon>
        <taxon>Marinicellaceae</taxon>
        <taxon>Marinicella</taxon>
    </lineage>
</organism>
<dbReference type="GO" id="GO:0016787">
    <property type="term" value="F:hydrolase activity"/>
    <property type="evidence" value="ECO:0007669"/>
    <property type="project" value="UniProtKB-KW"/>
</dbReference>
<feature type="transmembrane region" description="Helical" evidence="5">
    <location>
        <begin position="42"/>
        <end position="60"/>
    </location>
</feature>